<keyword evidence="1" id="KW-0812">Transmembrane</keyword>
<dbReference type="AlphaFoldDB" id="A0A1M5L4U0"/>
<proteinExistence type="predicted"/>
<accession>A0A1M5L4U0</accession>
<gene>
    <name evidence="2" type="ORF">SAMN02744645_0853</name>
</gene>
<dbReference type="RefSeq" id="WP_073299278.1">
    <property type="nucleotide sequence ID" value="NZ_FQXA01000001.1"/>
</dbReference>
<reference evidence="2 3" key="1">
    <citation type="submission" date="2016-11" db="EMBL/GenBank/DDBJ databases">
        <authorList>
            <person name="Jaros S."/>
            <person name="Januszkiewicz K."/>
            <person name="Wedrychowicz H."/>
        </authorList>
    </citation>
    <scope>NUCLEOTIDE SEQUENCE [LARGE SCALE GENOMIC DNA]</scope>
    <source>
        <strain evidence="2 3">DSM 18231</strain>
    </source>
</reference>
<protein>
    <recommendedName>
        <fullName evidence="4">DUF3325 domain-containing protein</fullName>
    </recommendedName>
</protein>
<evidence type="ECO:0000313" key="2">
    <source>
        <dbReference type="EMBL" id="SHG59955.1"/>
    </source>
</evidence>
<sequence>MPELMQLGVFVLCYLAFAQLALLQQAHRQKVWRSAAPPTARGRQLRRNAAVISLAGAPALLMTVEVPGFAVLLWLCLMSAAAVAVALTLSWKPGLLRWLP</sequence>
<dbReference type="Proteomes" id="UP000184000">
    <property type="component" value="Unassembled WGS sequence"/>
</dbReference>
<evidence type="ECO:0000256" key="1">
    <source>
        <dbReference type="SAM" id="Phobius"/>
    </source>
</evidence>
<feature type="transmembrane region" description="Helical" evidence="1">
    <location>
        <begin position="70"/>
        <end position="91"/>
    </location>
</feature>
<dbReference type="GeneID" id="98636049"/>
<evidence type="ECO:0000313" key="3">
    <source>
        <dbReference type="Proteomes" id="UP000184000"/>
    </source>
</evidence>
<keyword evidence="1" id="KW-0472">Membrane</keyword>
<feature type="transmembrane region" description="Helical" evidence="1">
    <location>
        <begin position="6"/>
        <end position="24"/>
    </location>
</feature>
<keyword evidence="1" id="KW-1133">Transmembrane helix</keyword>
<dbReference type="InterPro" id="IPR021762">
    <property type="entry name" value="DUF3325"/>
</dbReference>
<dbReference type="EMBL" id="FQXA01000001">
    <property type="protein sequence ID" value="SHG59955.1"/>
    <property type="molecule type" value="Genomic_DNA"/>
</dbReference>
<evidence type="ECO:0008006" key="4">
    <source>
        <dbReference type="Google" id="ProtNLM"/>
    </source>
</evidence>
<name>A0A1M5L4U0_9GAMM</name>
<dbReference type="Pfam" id="PF11804">
    <property type="entry name" value="DUF3325"/>
    <property type="match status" value="1"/>
</dbReference>
<organism evidence="2 3">
    <name type="scientific">Stutzerimonas xanthomarina DSM 18231</name>
    <dbReference type="NCBI Taxonomy" id="1403346"/>
    <lineage>
        <taxon>Bacteria</taxon>
        <taxon>Pseudomonadati</taxon>
        <taxon>Pseudomonadota</taxon>
        <taxon>Gammaproteobacteria</taxon>
        <taxon>Pseudomonadales</taxon>
        <taxon>Pseudomonadaceae</taxon>
        <taxon>Stutzerimonas</taxon>
    </lineage>
</organism>